<dbReference type="Proteomes" id="UP000608154">
    <property type="component" value="Unassembled WGS sequence"/>
</dbReference>
<reference evidence="1" key="1">
    <citation type="journal article" date="2014" name="Int. J. Syst. Evol. Microbiol.">
        <title>Complete genome sequence of Corynebacterium casei LMG S-19264T (=DSM 44701T), isolated from a smear-ripened cheese.</title>
        <authorList>
            <consortium name="US DOE Joint Genome Institute (JGI-PGF)"/>
            <person name="Walter F."/>
            <person name="Albersmeier A."/>
            <person name="Kalinowski J."/>
            <person name="Ruckert C."/>
        </authorList>
    </citation>
    <scope>NUCLEOTIDE SEQUENCE</scope>
    <source>
        <strain evidence="1">CGMCC 1.15095</strain>
    </source>
</reference>
<accession>A0A916TTM5</accession>
<sequence length="104" mass="11498">MATVTYVRTLGYVARHGYVVSILDEDLELLEAIVSNDDNLTYGAIISVYTGPDEAITALTDHGVEELADMLSEARLTTTAWHQFLDDFVDDTELAARFKAQASR</sequence>
<protein>
    <submittedName>
        <fullName evidence="1">Uncharacterized protein</fullName>
    </submittedName>
</protein>
<evidence type="ECO:0000313" key="1">
    <source>
        <dbReference type="EMBL" id="GGC05257.1"/>
    </source>
</evidence>
<evidence type="ECO:0000313" key="2">
    <source>
        <dbReference type="Proteomes" id="UP000608154"/>
    </source>
</evidence>
<keyword evidence="2" id="KW-1185">Reference proteome</keyword>
<gene>
    <name evidence="1" type="ORF">GCM10011494_24810</name>
</gene>
<reference evidence="1" key="2">
    <citation type="submission" date="2020-09" db="EMBL/GenBank/DDBJ databases">
        <authorList>
            <person name="Sun Q."/>
            <person name="Zhou Y."/>
        </authorList>
    </citation>
    <scope>NUCLEOTIDE SEQUENCE</scope>
    <source>
        <strain evidence="1">CGMCC 1.15095</strain>
    </source>
</reference>
<dbReference type="RefSeq" id="WP_188771857.1">
    <property type="nucleotide sequence ID" value="NZ_BMHK01000015.1"/>
</dbReference>
<proteinExistence type="predicted"/>
<dbReference type="AlphaFoldDB" id="A0A916TTM5"/>
<dbReference type="EMBL" id="BMHK01000015">
    <property type="protein sequence ID" value="GGC05257.1"/>
    <property type="molecule type" value="Genomic_DNA"/>
</dbReference>
<comment type="caution">
    <text evidence="1">The sequence shown here is derived from an EMBL/GenBank/DDBJ whole genome shotgun (WGS) entry which is preliminary data.</text>
</comment>
<name>A0A916TTM5_9SPHN</name>
<organism evidence="1 2">
    <name type="scientific">Novosphingobium endophyticum</name>
    <dbReference type="NCBI Taxonomy" id="1955250"/>
    <lineage>
        <taxon>Bacteria</taxon>
        <taxon>Pseudomonadati</taxon>
        <taxon>Pseudomonadota</taxon>
        <taxon>Alphaproteobacteria</taxon>
        <taxon>Sphingomonadales</taxon>
        <taxon>Sphingomonadaceae</taxon>
        <taxon>Novosphingobium</taxon>
    </lineage>
</organism>